<comment type="caution">
    <text evidence="4">The sequence shown here is derived from an EMBL/GenBank/DDBJ whole genome shotgun (WGS) entry which is preliminary data.</text>
</comment>
<dbReference type="SUPFAM" id="SSF53756">
    <property type="entry name" value="UDP-Glycosyltransferase/glycogen phosphorylase"/>
    <property type="match status" value="1"/>
</dbReference>
<evidence type="ECO:0000256" key="1">
    <source>
        <dbReference type="ARBA" id="ARBA00009481"/>
    </source>
</evidence>
<evidence type="ECO:0000313" key="5">
    <source>
        <dbReference type="Proteomes" id="UP000222054"/>
    </source>
</evidence>
<organism evidence="4 5">
    <name type="scientific">Bacillus cereus</name>
    <dbReference type="NCBI Taxonomy" id="1396"/>
    <lineage>
        <taxon>Bacteria</taxon>
        <taxon>Bacillati</taxon>
        <taxon>Bacillota</taxon>
        <taxon>Bacilli</taxon>
        <taxon>Bacillales</taxon>
        <taxon>Bacillaceae</taxon>
        <taxon>Bacillus</taxon>
        <taxon>Bacillus cereus group</taxon>
    </lineage>
</organism>
<evidence type="ECO:0000259" key="2">
    <source>
        <dbReference type="Pfam" id="PF00534"/>
    </source>
</evidence>
<dbReference type="InterPro" id="IPR001296">
    <property type="entry name" value="Glyco_trans_1"/>
</dbReference>
<feature type="domain" description="Glycosyltransferase subfamily 4-like N-terminal" evidence="3">
    <location>
        <begin position="14"/>
        <end position="184"/>
    </location>
</feature>
<protein>
    <submittedName>
        <fullName evidence="4">Glycosyltransferase family 1 protein</fullName>
    </submittedName>
</protein>
<keyword evidence="4" id="KW-0808">Transferase</keyword>
<dbReference type="EMBL" id="NUHO01000059">
    <property type="protein sequence ID" value="PGM92433.1"/>
    <property type="molecule type" value="Genomic_DNA"/>
</dbReference>
<reference evidence="4 5" key="1">
    <citation type="submission" date="2017-09" db="EMBL/GenBank/DDBJ databases">
        <title>Large-scale bioinformatics analysis of Bacillus genomes uncovers conserved roles of natural products in bacterial physiology.</title>
        <authorList>
            <consortium name="Agbiome Team Llc"/>
            <person name="Bleich R.M."/>
            <person name="Grubbs K.J."/>
            <person name="Santa Maria K.C."/>
            <person name="Allen S.E."/>
            <person name="Farag S."/>
            <person name="Shank E.A."/>
            <person name="Bowers A."/>
        </authorList>
    </citation>
    <scope>NUCLEOTIDE SEQUENCE [LARGE SCALE GENOMIC DNA]</scope>
    <source>
        <strain evidence="4 5">AFS053130</strain>
    </source>
</reference>
<dbReference type="Pfam" id="PF13439">
    <property type="entry name" value="Glyco_transf_4"/>
    <property type="match status" value="1"/>
</dbReference>
<sequence>MKTKIVYICESIGGGVRKHLLDILLNIDLKKYEISVIYGGERIDEVFLSTKSMFEKKGVVFFQIQSMKRELSIKNDILCLKEIRGILKKIRPDIVHCHSSKAGAVGRIAAKTCNIKKIFYTPHAYISQNPFISKKKGVLFLWIEKILGIISSKNIHVSKGEELFALEKNIINKEKSTVIYNGIEVPVENLKAKNLNDHITIGTIARMDYQKNPWMFIKVAEKLVENPKYDIRFIYIGDGEYYEEVLAYVKEKGLQEKIILKGFHPNPIEELVHFDIFFSTSLYEGLPYSLIEALAYGKPIVASDVIGNNELVFNNYNGHLFDINNIEQAIQGFIKMLENPSIRESYSINSYQLFEEYFQIDLMVKSLENLYNSEK</sequence>
<dbReference type="Proteomes" id="UP000222054">
    <property type="component" value="Unassembled WGS sequence"/>
</dbReference>
<feature type="domain" description="Glycosyl transferase family 1" evidence="2">
    <location>
        <begin position="196"/>
        <end position="352"/>
    </location>
</feature>
<evidence type="ECO:0000259" key="3">
    <source>
        <dbReference type="Pfam" id="PF13439"/>
    </source>
</evidence>
<dbReference type="PANTHER" id="PTHR12526:SF630">
    <property type="entry name" value="GLYCOSYLTRANSFERASE"/>
    <property type="match status" value="1"/>
</dbReference>
<dbReference type="AlphaFoldDB" id="A0A2B9DXT8"/>
<gene>
    <name evidence="4" type="ORF">CN958_15710</name>
</gene>
<evidence type="ECO:0000313" key="4">
    <source>
        <dbReference type="EMBL" id="PGM92433.1"/>
    </source>
</evidence>
<name>A0A2B9DXT8_BACCE</name>
<accession>A0A2B9DXT8</accession>
<dbReference type="PANTHER" id="PTHR12526">
    <property type="entry name" value="GLYCOSYLTRANSFERASE"/>
    <property type="match status" value="1"/>
</dbReference>
<dbReference type="Pfam" id="PF00534">
    <property type="entry name" value="Glycos_transf_1"/>
    <property type="match status" value="1"/>
</dbReference>
<proteinExistence type="inferred from homology"/>
<dbReference type="GO" id="GO:0016757">
    <property type="term" value="F:glycosyltransferase activity"/>
    <property type="evidence" value="ECO:0007669"/>
    <property type="project" value="InterPro"/>
</dbReference>
<dbReference type="Gene3D" id="3.40.50.2000">
    <property type="entry name" value="Glycogen Phosphorylase B"/>
    <property type="match status" value="2"/>
</dbReference>
<dbReference type="InterPro" id="IPR028098">
    <property type="entry name" value="Glyco_trans_4-like_N"/>
</dbReference>
<dbReference type="RefSeq" id="WP_098777503.1">
    <property type="nucleotide sequence ID" value="NZ_NUHO01000059.1"/>
</dbReference>
<comment type="similarity">
    <text evidence="1">Belongs to the glycosyltransferase group 1 family. Glycosyltransferase 4 subfamily.</text>
</comment>